<feature type="compositionally biased region" description="Basic residues" evidence="7">
    <location>
        <begin position="143"/>
        <end position="158"/>
    </location>
</feature>
<evidence type="ECO:0000256" key="4">
    <source>
        <dbReference type="ARBA" id="ARBA00023043"/>
    </source>
</evidence>
<dbReference type="EMBL" id="PVEM01000012">
    <property type="protein sequence ID" value="PTD04297.1"/>
    <property type="molecule type" value="Genomic_DNA"/>
</dbReference>
<feature type="coiled-coil region" evidence="6">
    <location>
        <begin position="237"/>
        <end position="273"/>
    </location>
</feature>
<evidence type="ECO:0000256" key="1">
    <source>
        <dbReference type="ARBA" id="ARBA00004123"/>
    </source>
</evidence>
<evidence type="ECO:0000313" key="9">
    <source>
        <dbReference type="Proteomes" id="UP000241587"/>
    </source>
</evidence>
<dbReference type="GO" id="GO:0005634">
    <property type="term" value="C:nucleus"/>
    <property type="evidence" value="ECO:0007669"/>
    <property type="project" value="UniProtKB-SubCell"/>
</dbReference>
<feature type="compositionally biased region" description="Basic and acidic residues" evidence="7">
    <location>
        <begin position="79"/>
        <end position="100"/>
    </location>
</feature>
<sequence>MHGTRALLKLTHYRNFNLHPSSLNLQAKQARCRRIIRPSHDGEAEQSPRRRHILSSINPEQHRSRRRSRSPKSRSPVDVNRESSHDAPLEKERASARHNDDEGDTTAPRRSRLRLKDHHRSHRSSRDRRRHRERDSDDDDTRRRSHRRHHRRHRRHRSPTPPNPHEPEPLDPEAAFRESLFDAMADDEGAAYWEGVYGQPVHVYPKERVGPTGHLEQMTDEEYAAYVREKMWEKTHAGLLEERARREEAKKRKAEEDRRVQKLQEDMDRSIRRGEERRERRRWQQRWEDYTTAWVEWNGTPAAIAWPVEGNRLEDVEEATVREFFVNGLNLQEIGENAFVAKLREERVRWHPDKIQQKLGGAVDDDTMKGVTAVFQIIDKLWTDSRPKA</sequence>
<keyword evidence="3" id="KW-0677">Repeat</keyword>
<feature type="region of interest" description="Disordered" evidence="7">
    <location>
        <begin position="39"/>
        <end position="171"/>
    </location>
</feature>
<gene>
    <name evidence="8" type="ORF">FCULG_00000833</name>
</gene>
<evidence type="ECO:0000256" key="5">
    <source>
        <dbReference type="ARBA" id="ARBA00023242"/>
    </source>
</evidence>
<comment type="subcellular location">
    <subcellularLocation>
        <location evidence="1">Nucleus</location>
    </subcellularLocation>
</comment>
<evidence type="ECO:0000256" key="2">
    <source>
        <dbReference type="ARBA" id="ARBA00022553"/>
    </source>
</evidence>
<organism evidence="8 9">
    <name type="scientific">Fusarium culmorum</name>
    <dbReference type="NCBI Taxonomy" id="5516"/>
    <lineage>
        <taxon>Eukaryota</taxon>
        <taxon>Fungi</taxon>
        <taxon>Dikarya</taxon>
        <taxon>Ascomycota</taxon>
        <taxon>Pezizomycotina</taxon>
        <taxon>Sordariomycetes</taxon>
        <taxon>Hypocreomycetidae</taxon>
        <taxon>Hypocreales</taxon>
        <taxon>Nectriaceae</taxon>
        <taxon>Fusarium</taxon>
    </lineage>
</organism>
<dbReference type="OMA" id="MWEKTHQ"/>
<evidence type="ECO:0000313" key="8">
    <source>
        <dbReference type="EMBL" id="PTD04297.1"/>
    </source>
</evidence>
<protein>
    <recommendedName>
        <fullName evidence="10">J domain-containing protein</fullName>
    </recommendedName>
</protein>
<dbReference type="AlphaFoldDB" id="A0A2T4GLA5"/>
<dbReference type="PANTHER" id="PTHR15263">
    <property type="entry name" value="I-KAPPA-B-LIKE PROTEIN IKBL"/>
    <property type="match status" value="1"/>
</dbReference>
<keyword evidence="4" id="KW-0040">ANK repeat</keyword>
<accession>A0A2T4GLA5</accession>
<evidence type="ECO:0000256" key="7">
    <source>
        <dbReference type="SAM" id="MobiDB-lite"/>
    </source>
</evidence>
<keyword evidence="9" id="KW-1185">Reference proteome</keyword>
<keyword evidence="6" id="KW-0175">Coiled coil</keyword>
<evidence type="ECO:0008006" key="10">
    <source>
        <dbReference type="Google" id="ProtNLM"/>
    </source>
</evidence>
<dbReference type="GO" id="GO:0043124">
    <property type="term" value="P:negative regulation of canonical NF-kappaB signal transduction"/>
    <property type="evidence" value="ECO:0007669"/>
    <property type="project" value="InterPro"/>
</dbReference>
<dbReference type="PANTHER" id="PTHR15263:SF1">
    <property type="entry name" value="NF-KAPPA-B INHIBITOR-LIKE PROTEIN 1"/>
    <property type="match status" value="1"/>
</dbReference>
<keyword evidence="5" id="KW-0539">Nucleus</keyword>
<evidence type="ECO:0000256" key="6">
    <source>
        <dbReference type="SAM" id="Coils"/>
    </source>
</evidence>
<feature type="compositionally biased region" description="Basic residues" evidence="7">
    <location>
        <begin position="109"/>
        <end position="132"/>
    </location>
</feature>
<name>A0A2T4GLA5_FUSCU</name>
<reference evidence="8 9" key="1">
    <citation type="submission" date="2018-02" db="EMBL/GenBank/DDBJ databases">
        <title>Fusarium culmorum secondary metabolites in fungal-bacterial-plant interactions.</title>
        <authorList>
            <person name="Schmidt R."/>
        </authorList>
    </citation>
    <scope>NUCLEOTIDE SEQUENCE [LARGE SCALE GENOMIC DNA]</scope>
    <source>
        <strain evidence="8 9">PV</strain>
    </source>
</reference>
<keyword evidence="2" id="KW-0597">Phosphoprotein</keyword>
<dbReference type="InterPro" id="IPR038753">
    <property type="entry name" value="NFKBIL1"/>
</dbReference>
<dbReference type="Proteomes" id="UP000241587">
    <property type="component" value="Unassembled WGS sequence"/>
</dbReference>
<feature type="compositionally biased region" description="Basic and acidic residues" evidence="7">
    <location>
        <begin position="39"/>
        <end position="48"/>
    </location>
</feature>
<dbReference type="OrthoDB" id="412109at2759"/>
<feature type="compositionally biased region" description="Basic residues" evidence="7">
    <location>
        <begin position="63"/>
        <end position="72"/>
    </location>
</feature>
<proteinExistence type="predicted"/>
<evidence type="ECO:0000256" key="3">
    <source>
        <dbReference type="ARBA" id="ARBA00022737"/>
    </source>
</evidence>
<comment type="caution">
    <text evidence="8">The sequence shown here is derived from an EMBL/GenBank/DDBJ whole genome shotgun (WGS) entry which is preliminary data.</text>
</comment>